<reference evidence="1" key="1">
    <citation type="submission" date="2020-09" db="EMBL/GenBank/DDBJ databases">
        <title>Desulfogranum mesoprofundum gen. nov., sp. nov., a novel mesophilic, sulfate-reducing chemolithoautotroph isolated from a deep-sea hydrothermal vent chimney in the Suiyo Seamount.</title>
        <authorList>
            <person name="Hashimoto Y."/>
            <person name="Nakagawa S."/>
        </authorList>
    </citation>
    <scope>NUCLEOTIDE SEQUENCE</scope>
    <source>
        <strain evidence="1">KT2</strain>
    </source>
</reference>
<dbReference type="KEGG" id="dbk:DGMP_08410"/>
<name>A0A8D5FF35_9BACT</name>
<dbReference type="Proteomes" id="UP000826725">
    <property type="component" value="Chromosome"/>
</dbReference>
<dbReference type="AlphaFoldDB" id="A0A8D5FF35"/>
<evidence type="ECO:0000313" key="2">
    <source>
        <dbReference type="Proteomes" id="UP000826725"/>
    </source>
</evidence>
<organism evidence="1 2">
    <name type="scientific">Desulfomarina profundi</name>
    <dbReference type="NCBI Taxonomy" id="2772557"/>
    <lineage>
        <taxon>Bacteria</taxon>
        <taxon>Pseudomonadati</taxon>
        <taxon>Thermodesulfobacteriota</taxon>
        <taxon>Desulfobulbia</taxon>
        <taxon>Desulfobulbales</taxon>
        <taxon>Desulfobulbaceae</taxon>
        <taxon>Desulfomarina</taxon>
    </lineage>
</organism>
<gene>
    <name evidence="1" type="ORF">DGMP_08410</name>
</gene>
<keyword evidence="2" id="KW-1185">Reference proteome</keyword>
<proteinExistence type="predicted"/>
<sequence length="162" mass="18593">MEKISEHKILLAGESFAACRELVLRFFRKTMLVKYDRIQVVREQSCNNRDTVFLQQLQDAENLNRVQVLDLVEELKQTGFSSLDSLASINQGYESKLLHILSHFLDGFIGIDSSFYNLIDDSHWLPENCSTFIADSEKDLWLLHLDCFATVPEEAGLLHKTA</sequence>
<accession>A0A8D5FF35</accession>
<evidence type="ECO:0000313" key="1">
    <source>
        <dbReference type="EMBL" id="BCL60148.1"/>
    </source>
</evidence>
<protein>
    <submittedName>
        <fullName evidence="1">Uncharacterized protein</fullName>
    </submittedName>
</protein>
<dbReference type="RefSeq" id="WP_228856312.1">
    <property type="nucleotide sequence ID" value="NZ_AP024086.1"/>
</dbReference>
<dbReference type="EMBL" id="AP024086">
    <property type="protein sequence ID" value="BCL60148.1"/>
    <property type="molecule type" value="Genomic_DNA"/>
</dbReference>